<evidence type="ECO:0000256" key="9">
    <source>
        <dbReference type="PIRSR" id="PIRSR640255-2"/>
    </source>
</evidence>
<dbReference type="PANTHER" id="PTHR13966">
    <property type="entry name" value="ENDONUCLEASE RELATED"/>
    <property type="match status" value="1"/>
</dbReference>
<evidence type="ECO:0000313" key="13">
    <source>
        <dbReference type="EMBL" id="CCQ45072.1"/>
    </source>
</evidence>
<feature type="compositionally biased region" description="Polar residues" evidence="10">
    <location>
        <begin position="16"/>
        <end position="30"/>
    </location>
</feature>
<dbReference type="GO" id="GO:0016787">
    <property type="term" value="F:hydrolase activity"/>
    <property type="evidence" value="ECO:0007669"/>
    <property type="project" value="UniProtKB-KW"/>
</dbReference>
<evidence type="ECO:0000256" key="4">
    <source>
        <dbReference type="ARBA" id="ARBA00022723"/>
    </source>
</evidence>
<dbReference type="Gene3D" id="2.40.10.10">
    <property type="entry name" value="Trypsin-like serine proteases"/>
    <property type="match status" value="1"/>
</dbReference>
<dbReference type="InterPro" id="IPR001604">
    <property type="entry name" value="Endo_G_ENPP1-like_dom"/>
</dbReference>
<evidence type="ECO:0000256" key="5">
    <source>
        <dbReference type="ARBA" id="ARBA00022759"/>
    </source>
</evidence>
<accession>A0A024GZN4</accession>
<reference evidence="14" key="1">
    <citation type="journal article" date="2014" name="Genome Announc.">
        <title>Genome Sequence of Arthrobacter siccitolerans 4J27, a Xeroprotectant-Producing Desiccation-Tolerant Microorganism.</title>
        <authorList>
            <person name="Manzanera M."/>
            <person name="Santa-Cruz-Calvo L."/>
            <person name="Vilchez J.I."/>
            <person name="Garcia-Fontana C."/>
            <person name="Silva-Castro G.A."/>
            <person name="Calvo C."/>
            <person name="Gonzalez-Lopez J."/>
        </authorList>
    </citation>
    <scope>NUCLEOTIDE SEQUENCE [LARGE SCALE GENOMIC DNA]</scope>
    <source>
        <strain evidence="14">4J27</strain>
    </source>
</reference>
<evidence type="ECO:0000256" key="1">
    <source>
        <dbReference type="ARBA" id="ARBA00001946"/>
    </source>
</evidence>
<dbReference type="InterPro" id="IPR044929">
    <property type="entry name" value="DNA/RNA_non-sp_Endonuclease_sf"/>
</dbReference>
<dbReference type="InterPro" id="IPR009003">
    <property type="entry name" value="Peptidase_S1_PA"/>
</dbReference>
<dbReference type="AlphaFoldDB" id="A0A024GZN4"/>
<dbReference type="GO" id="GO:0003676">
    <property type="term" value="F:nucleic acid binding"/>
    <property type="evidence" value="ECO:0007669"/>
    <property type="project" value="InterPro"/>
</dbReference>
<comment type="caution">
    <text evidence="13">The sequence shown here is derived from an EMBL/GenBank/DDBJ whole genome shotgun (WGS) entry which is preliminary data.</text>
</comment>
<dbReference type="InterPro" id="IPR018524">
    <property type="entry name" value="DNA/RNA_endonuclease_AS"/>
</dbReference>
<dbReference type="PROSITE" id="PS01070">
    <property type="entry name" value="NUCLEASE_NON_SPEC"/>
    <property type="match status" value="1"/>
</dbReference>
<organism evidence="13 14">
    <name type="scientific">Pseudarthrobacter siccitolerans</name>
    <dbReference type="NCBI Taxonomy" id="861266"/>
    <lineage>
        <taxon>Bacteria</taxon>
        <taxon>Bacillati</taxon>
        <taxon>Actinomycetota</taxon>
        <taxon>Actinomycetes</taxon>
        <taxon>Micrococcales</taxon>
        <taxon>Micrococcaceae</taxon>
        <taxon>Pseudarthrobacter</taxon>
    </lineage>
</organism>
<dbReference type="InterPro" id="IPR043504">
    <property type="entry name" value="Peptidase_S1_PA_chymotrypsin"/>
</dbReference>
<feature type="region of interest" description="Disordered" evidence="10">
    <location>
        <begin position="1"/>
        <end position="39"/>
    </location>
</feature>
<dbReference type="GO" id="GO:0046872">
    <property type="term" value="F:metal ion binding"/>
    <property type="evidence" value="ECO:0007669"/>
    <property type="project" value="UniProtKB-KW"/>
</dbReference>
<evidence type="ECO:0000256" key="2">
    <source>
        <dbReference type="ARBA" id="ARBA00010052"/>
    </source>
</evidence>
<comment type="similarity">
    <text evidence="2">Belongs to the DNA/RNA non-specific endonuclease family.</text>
</comment>
<feature type="binding site" evidence="9">
    <location>
        <position position="512"/>
    </location>
    <ligand>
        <name>Mg(2+)</name>
        <dbReference type="ChEBI" id="CHEBI:18420"/>
        <note>catalytic</note>
    </ligand>
</feature>
<dbReference type="GO" id="GO:0004519">
    <property type="term" value="F:endonuclease activity"/>
    <property type="evidence" value="ECO:0007669"/>
    <property type="project" value="UniProtKB-KW"/>
</dbReference>
<keyword evidence="6" id="KW-0378">Hydrolase</keyword>
<dbReference type="EMBL" id="CAQI01000032">
    <property type="protein sequence ID" value="CCQ45072.1"/>
    <property type="molecule type" value="Genomic_DNA"/>
</dbReference>
<feature type="active site" description="Proton acceptor" evidence="8">
    <location>
        <position position="476"/>
    </location>
</feature>
<dbReference type="Pfam" id="PF01223">
    <property type="entry name" value="Endonuclease_NS"/>
    <property type="match status" value="1"/>
</dbReference>
<feature type="domain" description="DNA/RNA non-specific endonuclease/pyrophosphatase/phosphodiesterase" evidence="12">
    <location>
        <begin position="413"/>
        <end position="621"/>
    </location>
</feature>
<evidence type="ECO:0000256" key="7">
    <source>
        <dbReference type="ARBA" id="ARBA00022842"/>
    </source>
</evidence>
<evidence type="ECO:0000256" key="3">
    <source>
        <dbReference type="ARBA" id="ARBA00022722"/>
    </source>
</evidence>
<evidence type="ECO:0000256" key="8">
    <source>
        <dbReference type="PIRSR" id="PIRSR640255-1"/>
    </source>
</evidence>
<dbReference type="SMART" id="SM00892">
    <property type="entry name" value="Endonuclease_NS"/>
    <property type="match status" value="1"/>
</dbReference>
<evidence type="ECO:0000259" key="12">
    <source>
        <dbReference type="SMART" id="SM00892"/>
    </source>
</evidence>
<dbReference type="SMART" id="SM00477">
    <property type="entry name" value="NUC"/>
    <property type="match status" value="1"/>
</dbReference>
<keyword evidence="3" id="KW-0540">Nuclease</keyword>
<evidence type="ECO:0000256" key="10">
    <source>
        <dbReference type="SAM" id="MobiDB-lite"/>
    </source>
</evidence>
<dbReference type="PANTHER" id="PTHR13966:SF5">
    <property type="entry name" value="ENDONUCLEASE G, MITOCHONDRIAL"/>
    <property type="match status" value="1"/>
</dbReference>
<dbReference type="InterPro" id="IPR040255">
    <property type="entry name" value="Non-specific_endonuclease"/>
</dbReference>
<dbReference type="Proteomes" id="UP000035722">
    <property type="component" value="Unassembled WGS sequence"/>
</dbReference>
<comment type="cofactor">
    <cofactor evidence="1">
        <name>Mg(2+)</name>
        <dbReference type="ChEBI" id="CHEBI:18420"/>
    </cofactor>
</comment>
<dbReference type="InterPro" id="IPR020821">
    <property type="entry name" value="ENPP1-3/EXOG-like_nuc-like"/>
</dbReference>
<evidence type="ECO:0000259" key="11">
    <source>
        <dbReference type="SMART" id="SM00477"/>
    </source>
</evidence>
<feature type="domain" description="ENPP1-3/EXOG-like endonuclease/phosphodiesterase" evidence="11">
    <location>
        <begin position="414"/>
        <end position="621"/>
    </location>
</feature>
<sequence length="644" mass="69686">MAGAVRYDGGARPPSYITSEGNGHGMNTTHRPGAEATSDDEQMMASLRQFIRTRGAAYLEDPNITSIGVGHKVVDGKPTGEIAIQFTVGEKAAPEALDALNTTPIPEAIVVDGVPVPTDVIERNYRPSFRAVAEAEPPATKVRLDPIRPGVSVGHIRSSAGTIGCIVYDRHEGTPMILSNWHVLHGDSGILGDAVVQPGPHDDNRVNANGLGRLVRSHLGVAGDCAVATIEQRGFTTAIQSLDVTPDQLGEPEIGDKVVKSGRTTGVTHGTVRRVDVIAKLRYGNAGTHAIGGFEIGPDPDNPPVDGEISRGGDSGSVWIFKTPSGELTTVLAGLHFGGETGDSPDEHALACLPQSVFEKLEITLRPPAAPEAGEDVREGFASDFLGPRIGLPTLAADLDSDAVRLAGSEVIPYTHFSLSMSKSRRFARWVGWNIDGAGLIKLSRSGIDFIKDPRIPADVQTGDELYRGNRLDRGHLARRADLVWGELDEAGRANKDSFYFTNITPQMDDFNQSSKNGVWGRIEDAVFADVDVDDLKVSVFGGPVLQDDDRAYRGTRLPREYWKIVAFMEQGQLKSRAFLLTQNLNQVEALELDEFRVFQVAVTEIEERTSLQFADTLRQADTLVVPESVGDRRPLEDPSDIQW</sequence>
<keyword evidence="4 9" id="KW-0479">Metal-binding</keyword>
<name>A0A024GZN4_9MICC</name>
<dbReference type="STRING" id="861266.ARTSIC4J27_1005"/>
<dbReference type="CDD" id="cd00091">
    <property type="entry name" value="NUC"/>
    <property type="match status" value="1"/>
</dbReference>
<gene>
    <name evidence="13" type="ORF">ARTSIC4J27_1005</name>
</gene>
<keyword evidence="14" id="KW-1185">Reference proteome</keyword>
<dbReference type="InterPro" id="IPR044925">
    <property type="entry name" value="His-Me_finger_sf"/>
</dbReference>
<dbReference type="SUPFAM" id="SSF54060">
    <property type="entry name" value="His-Me finger endonucleases"/>
    <property type="match status" value="1"/>
</dbReference>
<proteinExistence type="inferred from homology"/>
<dbReference type="SUPFAM" id="SSF50494">
    <property type="entry name" value="Trypsin-like serine proteases"/>
    <property type="match status" value="1"/>
</dbReference>
<keyword evidence="7" id="KW-0460">Magnesium</keyword>
<dbReference type="Gene3D" id="3.40.570.10">
    <property type="entry name" value="Extracellular Endonuclease, subunit A"/>
    <property type="match status" value="1"/>
</dbReference>
<evidence type="ECO:0000256" key="6">
    <source>
        <dbReference type="ARBA" id="ARBA00022801"/>
    </source>
</evidence>
<keyword evidence="5 13" id="KW-0255">Endonuclease</keyword>
<protein>
    <submittedName>
        <fullName evidence="13">DNA/RNA non-specific endonuclease family protein</fullName>
    </submittedName>
</protein>
<evidence type="ECO:0000313" key="14">
    <source>
        <dbReference type="Proteomes" id="UP000035722"/>
    </source>
</evidence>